<dbReference type="GO" id="GO:0000428">
    <property type="term" value="C:DNA-directed RNA polymerase complex"/>
    <property type="evidence" value="ECO:0007669"/>
    <property type="project" value="UniProtKB-KW"/>
</dbReference>
<reference evidence="3" key="2">
    <citation type="submission" date="2014-07" db="EMBL/GenBank/DDBJ databases">
        <authorList>
            <person name="Hull J."/>
        </authorList>
    </citation>
    <scope>NUCLEOTIDE SEQUENCE</scope>
</reference>
<protein>
    <submittedName>
        <fullName evidence="3">DNA-directed RNA polymerase subunit beta</fullName>
    </submittedName>
</protein>
<reference evidence="3" key="1">
    <citation type="journal article" date="2014" name="PLoS ONE">
        <title>Transcriptome-Based Identification of ABC Transporters in the Western Tarnished Plant Bug Lygus hesperus.</title>
        <authorList>
            <person name="Hull J.J."/>
            <person name="Chaney K."/>
            <person name="Geib S.M."/>
            <person name="Fabrick J.A."/>
            <person name="Brent C.S."/>
            <person name="Walsh D."/>
            <person name="Lavine L.C."/>
        </authorList>
    </citation>
    <scope>NUCLEOTIDE SEQUENCE</scope>
</reference>
<feature type="domain" description="Nonstructural protein WIV" evidence="1">
    <location>
        <begin position="24"/>
        <end position="86"/>
    </location>
</feature>
<organism evidence="3">
    <name type="scientific">Lygus hesperus</name>
    <name type="common">Western plant bug</name>
    <dbReference type="NCBI Taxonomy" id="30085"/>
    <lineage>
        <taxon>Eukaryota</taxon>
        <taxon>Metazoa</taxon>
        <taxon>Ecdysozoa</taxon>
        <taxon>Arthropoda</taxon>
        <taxon>Hexapoda</taxon>
        <taxon>Insecta</taxon>
        <taxon>Pterygota</taxon>
        <taxon>Neoptera</taxon>
        <taxon>Paraneoptera</taxon>
        <taxon>Hemiptera</taxon>
        <taxon>Heteroptera</taxon>
        <taxon>Panheteroptera</taxon>
        <taxon>Cimicomorpha</taxon>
        <taxon>Miridae</taxon>
        <taxon>Mirini</taxon>
        <taxon>Lygus</taxon>
    </lineage>
</organism>
<dbReference type="Pfam" id="PF22532">
    <property type="entry name" value="WIV_dom"/>
    <property type="match status" value="1"/>
</dbReference>
<dbReference type="EMBL" id="GBHO01013114">
    <property type="protein sequence ID" value="JAG30490.1"/>
    <property type="molecule type" value="Transcribed_RNA"/>
</dbReference>
<keyword evidence="3" id="KW-0240">DNA-directed RNA polymerase</keyword>
<evidence type="ECO:0000313" key="3">
    <source>
        <dbReference type="EMBL" id="JAG30490.1"/>
    </source>
</evidence>
<dbReference type="InterPro" id="IPR054449">
    <property type="entry name" value="WIV_dom"/>
</dbReference>
<evidence type="ECO:0000313" key="2">
    <source>
        <dbReference type="EMBL" id="JAG30489.1"/>
    </source>
</evidence>
<accession>A0A0A9YLR6</accession>
<sequence>MFLAFKALTIHAMAESSSAHLAGDFTRRSLTLQRAHDATVVATIAKSVVIFDSTNFFSDAEQEIISGICVKKKNGKYAVLSDTAQAVFTDKNQYVQFTTNQEHIKITNEGVILSLMVRRKIMEMARANVEYVT</sequence>
<gene>
    <name evidence="3" type="primary">rpoB_7</name>
    <name evidence="2" type="synonym">rpoB_6</name>
    <name evidence="2" type="ORF">CM83_12160</name>
    <name evidence="3" type="ORF">CM83_12162</name>
</gene>
<evidence type="ECO:0000259" key="1">
    <source>
        <dbReference type="Pfam" id="PF22532"/>
    </source>
</evidence>
<name>A0A0A9YLR6_LYGHE</name>
<dbReference type="AlphaFoldDB" id="A0A0A9YLR6"/>
<dbReference type="EMBL" id="GBHO01013115">
    <property type="protein sequence ID" value="JAG30489.1"/>
    <property type="molecule type" value="Transcribed_RNA"/>
</dbReference>
<keyword evidence="3" id="KW-0804">Transcription</keyword>
<proteinExistence type="predicted"/>